<dbReference type="Proteomes" id="UP000481153">
    <property type="component" value="Unassembled WGS sequence"/>
</dbReference>
<feature type="transmembrane region" description="Helical" evidence="2">
    <location>
        <begin position="29"/>
        <end position="47"/>
    </location>
</feature>
<keyword evidence="2" id="KW-0472">Membrane</keyword>
<protein>
    <submittedName>
        <fullName evidence="3">Uncharacterized protein</fullName>
    </submittedName>
</protein>
<keyword evidence="2" id="KW-0812">Transmembrane</keyword>
<feature type="region of interest" description="Disordered" evidence="1">
    <location>
        <begin position="111"/>
        <end position="155"/>
    </location>
</feature>
<comment type="caution">
    <text evidence="3">The sequence shown here is derived from an EMBL/GenBank/DDBJ whole genome shotgun (WGS) entry which is preliminary data.</text>
</comment>
<evidence type="ECO:0000313" key="3">
    <source>
        <dbReference type="EMBL" id="KAF0735787.1"/>
    </source>
</evidence>
<evidence type="ECO:0000256" key="2">
    <source>
        <dbReference type="SAM" id="Phobius"/>
    </source>
</evidence>
<keyword evidence="2" id="KW-1133">Transmembrane helix</keyword>
<dbReference type="VEuPathDB" id="FungiDB:AeMF1_000892"/>
<accession>A0A6G0X710</accession>
<dbReference type="AlphaFoldDB" id="A0A6G0X710"/>
<proteinExistence type="predicted"/>
<reference evidence="3 4" key="1">
    <citation type="submission" date="2019-07" db="EMBL/GenBank/DDBJ databases">
        <title>Genomics analysis of Aphanomyces spp. identifies a new class of oomycete effector associated with host adaptation.</title>
        <authorList>
            <person name="Gaulin E."/>
        </authorList>
    </citation>
    <scope>NUCLEOTIDE SEQUENCE [LARGE SCALE GENOMIC DNA]</scope>
    <source>
        <strain evidence="3 4">ATCC 201684</strain>
    </source>
</reference>
<keyword evidence="4" id="KW-1185">Reference proteome</keyword>
<gene>
    <name evidence="3" type="ORF">Ae201684_007792</name>
</gene>
<dbReference type="EMBL" id="VJMJ01000093">
    <property type="protein sequence ID" value="KAF0735787.1"/>
    <property type="molecule type" value="Genomic_DNA"/>
</dbReference>
<name>A0A6G0X710_9STRA</name>
<evidence type="ECO:0000313" key="4">
    <source>
        <dbReference type="Proteomes" id="UP000481153"/>
    </source>
</evidence>
<evidence type="ECO:0000256" key="1">
    <source>
        <dbReference type="SAM" id="MobiDB-lite"/>
    </source>
</evidence>
<organism evidence="3 4">
    <name type="scientific">Aphanomyces euteiches</name>
    <dbReference type="NCBI Taxonomy" id="100861"/>
    <lineage>
        <taxon>Eukaryota</taxon>
        <taxon>Sar</taxon>
        <taxon>Stramenopiles</taxon>
        <taxon>Oomycota</taxon>
        <taxon>Saprolegniomycetes</taxon>
        <taxon>Saprolegniales</taxon>
        <taxon>Verrucalvaceae</taxon>
        <taxon>Aphanomyces</taxon>
    </lineage>
</organism>
<sequence length="155" mass="17855">MEEFRRVHLAILLVCAYVLRGLWQFVTGGHVVLFTVCIAGLYLARLMKPKDALEEEIEKLDAKLAASDNPREAYVRPTKFIIPESERSLFTDRQRQYSSLLGGTRAQRRKFLQKKKPQEDEIVDKNLPSIVETPHAEPVESSNVPSQRRSRQFTD</sequence>